<organism evidence="1 2">
    <name type="scientific">Coniophora puteana (strain RWD-64-598)</name>
    <name type="common">Brown rot fungus</name>
    <dbReference type="NCBI Taxonomy" id="741705"/>
    <lineage>
        <taxon>Eukaryota</taxon>
        <taxon>Fungi</taxon>
        <taxon>Dikarya</taxon>
        <taxon>Basidiomycota</taxon>
        <taxon>Agaricomycotina</taxon>
        <taxon>Agaricomycetes</taxon>
        <taxon>Agaricomycetidae</taxon>
        <taxon>Boletales</taxon>
        <taxon>Coniophorineae</taxon>
        <taxon>Coniophoraceae</taxon>
        <taxon>Coniophora</taxon>
    </lineage>
</organism>
<dbReference type="SUPFAM" id="SSF52317">
    <property type="entry name" value="Class I glutamine amidotransferase-like"/>
    <property type="match status" value="1"/>
</dbReference>
<dbReference type="GeneID" id="19201572"/>
<dbReference type="EMBL" id="JH711573">
    <property type="protein sequence ID" value="EIW85999.1"/>
    <property type="molecule type" value="Genomic_DNA"/>
</dbReference>
<gene>
    <name evidence="1" type="ORF">CONPUDRAFT_140769</name>
</gene>
<name>A0A5M3N3K0_CONPW</name>
<protein>
    <recommendedName>
        <fullName evidence="3">Class I glutamine amidotransferase-like protein</fullName>
    </recommendedName>
</protein>
<dbReference type="Gene3D" id="3.40.50.880">
    <property type="match status" value="1"/>
</dbReference>
<dbReference type="AlphaFoldDB" id="A0A5M3N3K0"/>
<evidence type="ECO:0008006" key="3">
    <source>
        <dbReference type="Google" id="ProtNLM"/>
    </source>
</evidence>
<evidence type="ECO:0000313" key="2">
    <source>
        <dbReference type="Proteomes" id="UP000053558"/>
    </source>
</evidence>
<dbReference type="GO" id="GO:0005829">
    <property type="term" value="C:cytosol"/>
    <property type="evidence" value="ECO:0007669"/>
    <property type="project" value="TreeGrafter"/>
</dbReference>
<dbReference type="RefSeq" id="XP_007762970.1">
    <property type="nucleotide sequence ID" value="XM_007764780.1"/>
</dbReference>
<dbReference type="InterPro" id="IPR044992">
    <property type="entry name" value="ChyE-like"/>
</dbReference>
<keyword evidence="2" id="KW-1185">Reference proteome</keyword>
<evidence type="ECO:0000313" key="1">
    <source>
        <dbReference type="EMBL" id="EIW85999.1"/>
    </source>
</evidence>
<dbReference type="PANTHER" id="PTHR42695:SF5">
    <property type="entry name" value="GLUTAMINE AMIDOTRANSFERASE YLR126C-RELATED"/>
    <property type="match status" value="1"/>
</dbReference>
<dbReference type="OrthoDB" id="92161at2759"/>
<dbReference type="GO" id="GO:0005634">
    <property type="term" value="C:nucleus"/>
    <property type="evidence" value="ECO:0007669"/>
    <property type="project" value="TreeGrafter"/>
</dbReference>
<reference evidence="2" key="1">
    <citation type="journal article" date="2012" name="Science">
        <title>The Paleozoic origin of enzymatic lignin decomposition reconstructed from 31 fungal genomes.</title>
        <authorList>
            <person name="Floudas D."/>
            <person name="Binder M."/>
            <person name="Riley R."/>
            <person name="Barry K."/>
            <person name="Blanchette R.A."/>
            <person name="Henrissat B."/>
            <person name="Martinez A.T."/>
            <person name="Otillar R."/>
            <person name="Spatafora J.W."/>
            <person name="Yadav J.S."/>
            <person name="Aerts A."/>
            <person name="Benoit I."/>
            <person name="Boyd A."/>
            <person name="Carlson A."/>
            <person name="Copeland A."/>
            <person name="Coutinho P.M."/>
            <person name="de Vries R.P."/>
            <person name="Ferreira P."/>
            <person name="Findley K."/>
            <person name="Foster B."/>
            <person name="Gaskell J."/>
            <person name="Glotzer D."/>
            <person name="Gorecki P."/>
            <person name="Heitman J."/>
            <person name="Hesse C."/>
            <person name="Hori C."/>
            <person name="Igarashi K."/>
            <person name="Jurgens J.A."/>
            <person name="Kallen N."/>
            <person name="Kersten P."/>
            <person name="Kohler A."/>
            <person name="Kuees U."/>
            <person name="Kumar T.K.A."/>
            <person name="Kuo A."/>
            <person name="LaButti K."/>
            <person name="Larrondo L.F."/>
            <person name="Lindquist E."/>
            <person name="Ling A."/>
            <person name="Lombard V."/>
            <person name="Lucas S."/>
            <person name="Lundell T."/>
            <person name="Martin R."/>
            <person name="McLaughlin D.J."/>
            <person name="Morgenstern I."/>
            <person name="Morin E."/>
            <person name="Murat C."/>
            <person name="Nagy L.G."/>
            <person name="Nolan M."/>
            <person name="Ohm R.A."/>
            <person name="Patyshakuliyeva A."/>
            <person name="Rokas A."/>
            <person name="Ruiz-Duenas F.J."/>
            <person name="Sabat G."/>
            <person name="Salamov A."/>
            <person name="Samejima M."/>
            <person name="Schmutz J."/>
            <person name="Slot J.C."/>
            <person name="St John F."/>
            <person name="Stenlid J."/>
            <person name="Sun H."/>
            <person name="Sun S."/>
            <person name="Syed K."/>
            <person name="Tsang A."/>
            <person name="Wiebenga A."/>
            <person name="Young D."/>
            <person name="Pisabarro A."/>
            <person name="Eastwood D.C."/>
            <person name="Martin F."/>
            <person name="Cullen D."/>
            <person name="Grigoriev I.V."/>
            <person name="Hibbett D.S."/>
        </authorList>
    </citation>
    <scope>NUCLEOTIDE SEQUENCE [LARGE SCALE GENOMIC DNA]</scope>
    <source>
        <strain evidence="2">RWD-64-598 SS2</strain>
    </source>
</reference>
<dbReference type="PANTHER" id="PTHR42695">
    <property type="entry name" value="GLUTAMINE AMIDOTRANSFERASE YLR126C-RELATED"/>
    <property type="match status" value="1"/>
</dbReference>
<sequence>MATKTPAPTPAPRIAVINCDHTKDEFIKQFNIVPHLFRDLFRNFLQVKPSAAHPAPGGDTSNGWQVWNDGAFYFKGFDATKYSATNPDFRWPDVEKEKIDCILVGGSSNSVNDLMKTDTNLDWLKWLALLLADVAVHHPNVKLIGVCFGHQLLNHILYSAQIGTSPWEIGPYTVRLHDEHKYLFPGGDHLQIEMFHSEMALTDAYYESVTKAREKVMDDKNSMFKHHVWGYTDTCKNEGTVVFYDDSSDKQIHVLTLQGHPELTEPMAVRLLELFSGGGGQLEAVPPLEAQKAAQRMEFFKAFAGELDWVRAAEAMWKVATGAKFDKV</sequence>
<comment type="caution">
    <text evidence="1">The sequence shown here is derived from an EMBL/GenBank/DDBJ whole genome shotgun (WGS) entry which is preliminary data.</text>
</comment>
<dbReference type="InterPro" id="IPR029062">
    <property type="entry name" value="Class_I_gatase-like"/>
</dbReference>
<dbReference type="Proteomes" id="UP000053558">
    <property type="component" value="Unassembled WGS sequence"/>
</dbReference>
<proteinExistence type="predicted"/>
<dbReference type="KEGG" id="cput:CONPUDRAFT_140769"/>
<accession>A0A5M3N3K0</accession>